<dbReference type="OMA" id="HYVIMER"/>
<gene>
    <name evidence="5" type="primary">HSP17.7</name>
    <name evidence="5" type="ORF">A0H81_01474</name>
</gene>
<dbReference type="InterPro" id="IPR031107">
    <property type="entry name" value="Small_HSP"/>
</dbReference>
<dbReference type="InterPro" id="IPR002068">
    <property type="entry name" value="A-crystallin/Hsp20_dom"/>
</dbReference>
<comment type="caution">
    <text evidence="5">The sequence shown here is derived from an EMBL/GenBank/DDBJ whole genome shotgun (WGS) entry which is preliminary data.</text>
</comment>
<dbReference type="EMBL" id="LUGG01000001">
    <property type="protein sequence ID" value="OBZ78694.1"/>
    <property type="molecule type" value="Genomic_DNA"/>
</dbReference>
<dbReference type="OrthoDB" id="1431247at2759"/>
<comment type="similarity">
    <text evidence="2 3">Belongs to the small heat shock protein (HSP20) family.</text>
</comment>
<dbReference type="STRING" id="5627.A0A1C7MUM7"/>
<dbReference type="SUPFAM" id="SSF49764">
    <property type="entry name" value="HSP20-like chaperones"/>
    <property type="match status" value="1"/>
</dbReference>
<dbReference type="Pfam" id="PF00011">
    <property type="entry name" value="HSP20"/>
    <property type="match status" value="1"/>
</dbReference>
<evidence type="ECO:0000256" key="3">
    <source>
        <dbReference type="RuleBase" id="RU003616"/>
    </source>
</evidence>
<evidence type="ECO:0000313" key="6">
    <source>
        <dbReference type="Proteomes" id="UP000092993"/>
    </source>
</evidence>
<dbReference type="InterPro" id="IPR008978">
    <property type="entry name" value="HSP20-like_chaperone"/>
</dbReference>
<keyword evidence="1 5" id="KW-0346">Stress response</keyword>
<dbReference type="PROSITE" id="PS01031">
    <property type="entry name" value="SHSP"/>
    <property type="match status" value="1"/>
</dbReference>
<organism evidence="5 6">
    <name type="scientific">Grifola frondosa</name>
    <name type="common">Maitake</name>
    <name type="synonym">Polyporus frondosus</name>
    <dbReference type="NCBI Taxonomy" id="5627"/>
    <lineage>
        <taxon>Eukaryota</taxon>
        <taxon>Fungi</taxon>
        <taxon>Dikarya</taxon>
        <taxon>Basidiomycota</taxon>
        <taxon>Agaricomycotina</taxon>
        <taxon>Agaricomycetes</taxon>
        <taxon>Polyporales</taxon>
        <taxon>Grifolaceae</taxon>
        <taxon>Grifola</taxon>
    </lineage>
</organism>
<sequence length="154" mass="16922">MAFAPFHYDPAVEFERLLDNCAAPPCSPTNPPLTSSPSGDSLVIRPTMDAEEKDEENVVVITLEFPGLTKDDVTIDVVGDKLTVSAEKKRPHHAQHKQSKYTVRERQHGKLLRTLQLAPGVESSDIKASMADGLLTITFPRTSPQEQTDSVIVD</sequence>
<dbReference type="Proteomes" id="UP000092993">
    <property type="component" value="Unassembled WGS sequence"/>
</dbReference>
<reference evidence="5 6" key="1">
    <citation type="submission" date="2016-03" db="EMBL/GenBank/DDBJ databases">
        <title>Whole genome sequencing of Grifola frondosa 9006-11.</title>
        <authorList>
            <person name="Min B."/>
            <person name="Park H."/>
            <person name="Kim J.-G."/>
            <person name="Cho H."/>
            <person name="Oh Y.-L."/>
            <person name="Kong W.-S."/>
            <person name="Choi I.-G."/>
        </authorList>
    </citation>
    <scope>NUCLEOTIDE SEQUENCE [LARGE SCALE GENOMIC DNA]</scope>
    <source>
        <strain evidence="5 6">9006-11</strain>
    </source>
</reference>
<name>A0A1C7MUM7_GRIFR</name>
<dbReference type="CDD" id="cd06464">
    <property type="entry name" value="ACD_sHsps-like"/>
    <property type="match status" value="1"/>
</dbReference>
<evidence type="ECO:0000256" key="1">
    <source>
        <dbReference type="ARBA" id="ARBA00023016"/>
    </source>
</evidence>
<dbReference type="PANTHER" id="PTHR11527">
    <property type="entry name" value="HEAT-SHOCK PROTEIN 20 FAMILY MEMBER"/>
    <property type="match status" value="1"/>
</dbReference>
<keyword evidence="6" id="KW-1185">Reference proteome</keyword>
<evidence type="ECO:0000313" key="5">
    <source>
        <dbReference type="EMBL" id="OBZ78694.1"/>
    </source>
</evidence>
<evidence type="ECO:0000256" key="2">
    <source>
        <dbReference type="PROSITE-ProRule" id="PRU00285"/>
    </source>
</evidence>
<evidence type="ECO:0000259" key="4">
    <source>
        <dbReference type="PROSITE" id="PS01031"/>
    </source>
</evidence>
<protein>
    <submittedName>
        <fullName evidence="5">17 class I heat shock protein</fullName>
    </submittedName>
</protein>
<dbReference type="Gene3D" id="2.60.40.790">
    <property type="match status" value="1"/>
</dbReference>
<dbReference type="AlphaFoldDB" id="A0A1C7MUM7"/>
<accession>A0A1C7MUM7</accession>
<proteinExistence type="inferred from homology"/>
<feature type="domain" description="SHSP" evidence="4">
    <location>
        <begin position="39"/>
        <end position="154"/>
    </location>
</feature>